<evidence type="ECO:0000256" key="1">
    <source>
        <dbReference type="ARBA" id="ARBA00004651"/>
    </source>
</evidence>
<evidence type="ECO:0000313" key="10">
    <source>
        <dbReference type="Proteomes" id="UP000217211"/>
    </source>
</evidence>
<feature type="transmembrane region" description="Helical" evidence="7">
    <location>
        <begin position="220"/>
        <end position="240"/>
    </location>
</feature>
<reference evidence="9 10" key="1">
    <citation type="submission" date="2017-08" db="EMBL/GenBank/DDBJ databases">
        <title>Multipartite genome sequences of Sinorhizobium species nodulating soybeans.</title>
        <authorList>
            <person name="Tian C.F."/>
        </authorList>
    </citation>
    <scope>NUCLEOTIDE SEQUENCE [LARGE SCALE GENOMIC DNA]</scope>
    <source>
        <strain evidence="9 10">CCBAU 05684</strain>
        <plasmid evidence="10">psj05684b</plasmid>
    </source>
</reference>
<feature type="transmembrane region" description="Helical" evidence="7">
    <location>
        <begin position="113"/>
        <end position="133"/>
    </location>
</feature>
<dbReference type="GO" id="GO:0055085">
    <property type="term" value="P:transmembrane transport"/>
    <property type="evidence" value="ECO:0007669"/>
    <property type="project" value="InterPro"/>
</dbReference>
<evidence type="ECO:0000256" key="4">
    <source>
        <dbReference type="ARBA" id="ARBA00022692"/>
    </source>
</evidence>
<feature type="domain" description="ABC transmembrane type-1" evidence="8">
    <location>
        <begin position="79"/>
        <end position="296"/>
    </location>
</feature>
<evidence type="ECO:0000256" key="6">
    <source>
        <dbReference type="ARBA" id="ARBA00023136"/>
    </source>
</evidence>
<dbReference type="PROSITE" id="PS50928">
    <property type="entry name" value="ABC_TM1"/>
    <property type="match status" value="1"/>
</dbReference>
<dbReference type="InterPro" id="IPR000515">
    <property type="entry name" value="MetI-like"/>
</dbReference>
<dbReference type="KEGG" id="esj:SJ05684_b42370"/>
<dbReference type="InterPro" id="IPR035906">
    <property type="entry name" value="MetI-like_sf"/>
</dbReference>
<proteinExistence type="inferred from homology"/>
<evidence type="ECO:0000256" key="2">
    <source>
        <dbReference type="ARBA" id="ARBA00022448"/>
    </source>
</evidence>
<keyword evidence="5 7" id="KW-1133">Transmembrane helix</keyword>
<evidence type="ECO:0000256" key="5">
    <source>
        <dbReference type="ARBA" id="ARBA00022989"/>
    </source>
</evidence>
<keyword evidence="3" id="KW-1003">Cell membrane</keyword>
<gene>
    <name evidence="9" type="ORF">SJ05684_b42370</name>
</gene>
<organism evidence="9 10">
    <name type="scientific">Sinorhizobium sojae CCBAU 05684</name>
    <dbReference type="NCBI Taxonomy" id="716928"/>
    <lineage>
        <taxon>Bacteria</taxon>
        <taxon>Pseudomonadati</taxon>
        <taxon>Pseudomonadota</taxon>
        <taxon>Alphaproteobacteria</taxon>
        <taxon>Hyphomicrobiales</taxon>
        <taxon>Rhizobiaceae</taxon>
        <taxon>Sinorhizobium/Ensifer group</taxon>
        <taxon>Sinorhizobium</taxon>
    </lineage>
</organism>
<dbReference type="STRING" id="716928.GCA_000261485_03375"/>
<feature type="transmembrane region" description="Helical" evidence="7">
    <location>
        <begin position="21"/>
        <end position="47"/>
    </location>
</feature>
<dbReference type="Gene3D" id="1.10.3720.10">
    <property type="entry name" value="MetI-like"/>
    <property type="match status" value="1"/>
</dbReference>
<dbReference type="GO" id="GO:0005886">
    <property type="term" value="C:plasma membrane"/>
    <property type="evidence" value="ECO:0007669"/>
    <property type="project" value="UniProtKB-SubCell"/>
</dbReference>
<feature type="transmembrane region" description="Helical" evidence="7">
    <location>
        <begin position="83"/>
        <end position="101"/>
    </location>
</feature>
<dbReference type="InterPro" id="IPR051393">
    <property type="entry name" value="ABC_transporter_permease"/>
</dbReference>
<evidence type="ECO:0000256" key="3">
    <source>
        <dbReference type="ARBA" id="ARBA00022475"/>
    </source>
</evidence>
<dbReference type="eggNOG" id="COG1175">
    <property type="taxonomic scope" value="Bacteria"/>
</dbReference>
<dbReference type="SUPFAM" id="SSF161098">
    <property type="entry name" value="MetI-like"/>
    <property type="match status" value="1"/>
</dbReference>
<keyword evidence="6 7" id="KW-0472">Membrane</keyword>
<feature type="transmembrane region" description="Helical" evidence="7">
    <location>
        <begin position="165"/>
        <end position="189"/>
    </location>
</feature>
<comment type="subcellular location">
    <subcellularLocation>
        <location evidence="1 7">Cell membrane</location>
        <topology evidence="1 7">Multi-pass membrane protein</topology>
    </subcellularLocation>
</comment>
<dbReference type="PANTHER" id="PTHR30193:SF37">
    <property type="entry name" value="INNER MEMBRANE ABC TRANSPORTER PERMEASE PROTEIN YCJO"/>
    <property type="match status" value="1"/>
</dbReference>
<geneLocation type="plasmid" evidence="10">
    <name>psj05684b</name>
</geneLocation>
<dbReference type="EMBL" id="CP023068">
    <property type="protein sequence ID" value="ASY65219.1"/>
    <property type="molecule type" value="Genomic_DNA"/>
</dbReference>
<feature type="transmembrane region" description="Helical" evidence="7">
    <location>
        <begin position="275"/>
        <end position="299"/>
    </location>
</feature>
<name>A0A249PIR2_9HYPH</name>
<evidence type="ECO:0000313" key="9">
    <source>
        <dbReference type="EMBL" id="ASY65219.1"/>
    </source>
</evidence>
<evidence type="ECO:0000259" key="8">
    <source>
        <dbReference type="PROSITE" id="PS50928"/>
    </source>
</evidence>
<dbReference type="PANTHER" id="PTHR30193">
    <property type="entry name" value="ABC TRANSPORTER PERMEASE PROTEIN"/>
    <property type="match status" value="1"/>
</dbReference>
<dbReference type="Pfam" id="PF00528">
    <property type="entry name" value="BPD_transp_1"/>
    <property type="match status" value="1"/>
</dbReference>
<dbReference type="AlphaFoldDB" id="A0A249PIR2"/>
<evidence type="ECO:0000256" key="7">
    <source>
        <dbReference type="RuleBase" id="RU363032"/>
    </source>
</evidence>
<sequence length="305" mass="34226">MFMRLTMAHPRRGGIGRYYDVNGWLFVAPALGLIAIFMVYPILWSLWMSFQSGRGMMMKFAGFANIVRLGNDPIFIKALTNTMTYFVVQVPIMILLALILASLLNNPRLIGRGLFRTAIFLPCVTSLVAYSVLFKGMFAPDGIVNSTLQAIGVIASPIPWLTNPFWAKTLVIIAITWRWTGYNMIFYLAALQNIDKSIYEVARIDGVPAWARFTHITIPLLKPVILFTTVISTIGTLQLFDEVYNLTEGKGGPSNATLTLSLYIYNLTFRYMPSFGYAATVSYVIVVLVALLASLQFFLARERDR</sequence>
<dbReference type="CDD" id="cd06261">
    <property type="entry name" value="TM_PBP2"/>
    <property type="match status" value="1"/>
</dbReference>
<protein>
    <submittedName>
        <fullName evidence="9">Inositol transport system permease protein</fullName>
    </submittedName>
</protein>
<keyword evidence="10" id="KW-1185">Reference proteome</keyword>
<accession>A0A249PIR2</accession>
<dbReference type="Proteomes" id="UP000217211">
    <property type="component" value="Plasmid pSJ05684b"/>
</dbReference>
<comment type="similarity">
    <text evidence="7">Belongs to the binding-protein-dependent transport system permease family.</text>
</comment>
<keyword evidence="2 7" id="KW-0813">Transport</keyword>
<keyword evidence="4 7" id="KW-0812">Transmembrane</keyword>
<keyword evidence="9" id="KW-0614">Plasmid</keyword>